<accession>D0LXW3</accession>
<dbReference type="PANTHER" id="PTHR12526">
    <property type="entry name" value="GLYCOSYLTRANSFERASE"/>
    <property type="match status" value="1"/>
</dbReference>
<dbReference type="STRING" id="502025.Hoch_1769"/>
<sequence length="411" mass="45396">MRFVFAQVNAWYGLMSGGLIAQRRCAEGLAALGHECHAIVRLADPDQDRAPERGASSGTTYQTKAALTTRAVPMSEREGDIEFVLNGVRVRALGGSYEAFCAKLDAALATLQPDWIHVTDVDDGPPFLTICRRRARVVAHLHSISHLPFGPEAMFPRNPARAQELLAVDGLVCPSEFGRDYLRQHGKRDALALYYDSYTHRPAPQRSPNEHRRFVTLINPCSIKGLPLFLELAAAMPDLPFAAVPTWGRKPATIEALRALPNVTLLPPSDDIDDILRRTRVLIAPALWPETFGMVIVEAMLRGVPVVASDIAGHRESKLGVDYLLPVAAIEFEHRDGTVQKRIPRQNAGPWIATLRRLLDDPEHAERVARASAEAASEFVRGLSWRPLIDYLEGGCSPPREGRCSAHRLWG</sequence>
<name>D0LXW3_HALO1</name>
<feature type="domain" description="Glycosyltransferase subfamily 4-like N-terminal" evidence="3">
    <location>
        <begin position="25"/>
        <end position="186"/>
    </location>
</feature>
<dbReference type="PANTHER" id="PTHR12526:SF510">
    <property type="entry name" value="D-INOSITOL 3-PHOSPHATE GLYCOSYLTRANSFERASE"/>
    <property type="match status" value="1"/>
</dbReference>
<dbReference type="eggNOG" id="COG0438">
    <property type="taxonomic scope" value="Bacteria"/>
</dbReference>
<proteinExistence type="predicted"/>
<dbReference type="GO" id="GO:0016757">
    <property type="term" value="F:glycosyltransferase activity"/>
    <property type="evidence" value="ECO:0007669"/>
    <property type="project" value="UniProtKB-KW"/>
</dbReference>
<evidence type="ECO:0000256" key="1">
    <source>
        <dbReference type="ARBA" id="ARBA00022676"/>
    </source>
</evidence>
<evidence type="ECO:0000313" key="4">
    <source>
        <dbReference type="EMBL" id="ACY14318.1"/>
    </source>
</evidence>
<dbReference type="Proteomes" id="UP000001880">
    <property type="component" value="Chromosome"/>
</dbReference>
<reference evidence="4 5" key="1">
    <citation type="journal article" date="2010" name="Stand. Genomic Sci.">
        <title>Complete genome sequence of Haliangium ochraceum type strain (SMP-2).</title>
        <authorList>
            <consortium name="US DOE Joint Genome Institute (JGI-PGF)"/>
            <person name="Ivanova N."/>
            <person name="Daum C."/>
            <person name="Lang E."/>
            <person name="Abt B."/>
            <person name="Kopitz M."/>
            <person name="Saunders E."/>
            <person name="Lapidus A."/>
            <person name="Lucas S."/>
            <person name="Glavina Del Rio T."/>
            <person name="Nolan M."/>
            <person name="Tice H."/>
            <person name="Copeland A."/>
            <person name="Cheng J.F."/>
            <person name="Chen F."/>
            <person name="Bruce D."/>
            <person name="Goodwin L."/>
            <person name="Pitluck S."/>
            <person name="Mavromatis K."/>
            <person name="Pati A."/>
            <person name="Mikhailova N."/>
            <person name="Chen A."/>
            <person name="Palaniappan K."/>
            <person name="Land M."/>
            <person name="Hauser L."/>
            <person name="Chang Y.J."/>
            <person name="Jeffries C.D."/>
            <person name="Detter J.C."/>
            <person name="Brettin T."/>
            <person name="Rohde M."/>
            <person name="Goker M."/>
            <person name="Bristow J."/>
            <person name="Markowitz V."/>
            <person name="Eisen J.A."/>
            <person name="Hugenholtz P."/>
            <person name="Kyrpides N.C."/>
            <person name="Klenk H.P."/>
        </authorList>
    </citation>
    <scope>NUCLEOTIDE SEQUENCE [LARGE SCALE GENOMIC DNA]</scope>
    <source>
        <strain evidence="5">DSM 14365 / CIP 107738 / JCM 11303 / AJ 13395 / SMP-2</strain>
    </source>
</reference>
<dbReference type="Gene3D" id="3.40.50.2000">
    <property type="entry name" value="Glycogen Phosphorylase B"/>
    <property type="match status" value="2"/>
</dbReference>
<protein>
    <submittedName>
        <fullName evidence="4">Glycosyl transferase group 1</fullName>
    </submittedName>
</protein>
<dbReference type="RefSeq" id="WP_012826926.1">
    <property type="nucleotide sequence ID" value="NC_013440.1"/>
</dbReference>
<dbReference type="OrthoDB" id="267270at2"/>
<dbReference type="HOGENOM" id="CLU_009583_2_1_7"/>
<dbReference type="EMBL" id="CP001804">
    <property type="protein sequence ID" value="ACY14318.1"/>
    <property type="molecule type" value="Genomic_DNA"/>
</dbReference>
<dbReference type="InterPro" id="IPR028098">
    <property type="entry name" value="Glyco_trans_4-like_N"/>
</dbReference>
<keyword evidence="2 4" id="KW-0808">Transferase</keyword>
<dbReference type="CDD" id="cd03801">
    <property type="entry name" value="GT4_PimA-like"/>
    <property type="match status" value="1"/>
</dbReference>
<dbReference type="KEGG" id="hoh:Hoch_1769"/>
<organism evidence="4 5">
    <name type="scientific">Haliangium ochraceum (strain DSM 14365 / JCM 11303 / SMP-2)</name>
    <dbReference type="NCBI Taxonomy" id="502025"/>
    <lineage>
        <taxon>Bacteria</taxon>
        <taxon>Pseudomonadati</taxon>
        <taxon>Myxococcota</taxon>
        <taxon>Polyangia</taxon>
        <taxon>Haliangiales</taxon>
        <taxon>Kofleriaceae</taxon>
        <taxon>Haliangium</taxon>
    </lineage>
</organism>
<dbReference type="SUPFAM" id="SSF53756">
    <property type="entry name" value="UDP-Glycosyltransferase/glycogen phosphorylase"/>
    <property type="match status" value="1"/>
</dbReference>
<dbReference type="Pfam" id="PF13692">
    <property type="entry name" value="Glyco_trans_1_4"/>
    <property type="match status" value="1"/>
</dbReference>
<dbReference type="AlphaFoldDB" id="D0LXW3"/>
<dbReference type="Pfam" id="PF13439">
    <property type="entry name" value="Glyco_transf_4"/>
    <property type="match status" value="1"/>
</dbReference>
<evidence type="ECO:0000313" key="5">
    <source>
        <dbReference type="Proteomes" id="UP000001880"/>
    </source>
</evidence>
<evidence type="ECO:0000256" key="2">
    <source>
        <dbReference type="ARBA" id="ARBA00022679"/>
    </source>
</evidence>
<evidence type="ECO:0000259" key="3">
    <source>
        <dbReference type="Pfam" id="PF13439"/>
    </source>
</evidence>
<gene>
    <name evidence="4" type="ordered locus">Hoch_1769</name>
</gene>
<keyword evidence="5" id="KW-1185">Reference proteome</keyword>
<dbReference type="CAZy" id="GT4">
    <property type="family name" value="Glycosyltransferase Family 4"/>
</dbReference>
<keyword evidence="1" id="KW-0328">Glycosyltransferase</keyword>